<feature type="active site" description="GMP-histidine intermediate" evidence="8">
    <location>
        <position position="457"/>
    </location>
</feature>
<evidence type="ECO:0000256" key="7">
    <source>
        <dbReference type="ARBA" id="ARBA00047746"/>
    </source>
</evidence>
<evidence type="ECO:0000256" key="11">
    <source>
        <dbReference type="SAM" id="MobiDB-lite"/>
    </source>
</evidence>
<feature type="binding site" evidence="9">
    <location>
        <position position="439"/>
    </location>
    <ligand>
        <name>GMP</name>
        <dbReference type="ChEBI" id="CHEBI:58115"/>
    </ligand>
</feature>
<evidence type="ECO:0000256" key="8">
    <source>
        <dbReference type="PIRSR" id="PIRSR601233-1"/>
    </source>
</evidence>
<dbReference type="SUPFAM" id="SSF103365">
    <property type="entry name" value="Hypothetical protein PH1602"/>
    <property type="match status" value="1"/>
</dbReference>
<comment type="cofactor">
    <cofactor evidence="10">
        <name>Mn(2+)</name>
        <dbReference type="ChEBI" id="CHEBI:29035"/>
    </cofactor>
    <text evidence="10">Binds 2 manganese ions per subunit.</text>
</comment>
<dbReference type="EMBL" id="HBIN01008430">
    <property type="protein sequence ID" value="CAE0435977.1"/>
    <property type="molecule type" value="Transcribed_RNA"/>
</dbReference>
<dbReference type="EC" id="6.5.1.8" evidence="1"/>
<organism evidence="12">
    <name type="scientific">Aplanochytrium stocchinoi</name>
    <dbReference type="NCBI Taxonomy" id="215587"/>
    <lineage>
        <taxon>Eukaryota</taxon>
        <taxon>Sar</taxon>
        <taxon>Stramenopiles</taxon>
        <taxon>Bigyra</taxon>
        <taxon>Labyrinthulomycetes</taxon>
        <taxon>Thraustochytrida</taxon>
        <taxon>Thraustochytriidae</taxon>
        <taxon>Aplanochytrium</taxon>
    </lineage>
</organism>
<dbReference type="PANTHER" id="PTHR11118:SF1">
    <property type="entry name" value="RNA-SPLICING LIGASE RTCB HOMOLOG"/>
    <property type="match status" value="1"/>
</dbReference>
<keyword evidence="2" id="KW-0436">Ligase</keyword>
<sequence>MSSIRRARITLLANHNRNVSTVFVLSLEGTPASCYNSIVTAARNKLRLKCKMVYLMSTGEVVTKENCLKVIENGSVLVVSKGEALQGAIRPETPTVGVIGLDTLTINSTLKKPLLDVLIVKSWLEDEGEKQLRTTAKSLPQVVAAVGMPDLHPGKRYPIGAVYATEGVLYPMLVGGDIGCGMILLETNMKSSRATEKQVEKWCQNLVGVDRPLDAFDISKSIEWSNNSQTIQPVVEELFQKHGIDLNKFNPSLGTVGAGNHFAEFQVIEHIYDRAIFEEKTQLNSESLFLLVHSGSRGLGAAILKRHIDSFGEVGLASDSPEANDYLELHDAACEWARHNRRLIAKRVLERIGGSLDESRCVLDIWHNNVSAVSCTMPTADNDKSEGDKPGEEWKCSKENRSDEMKSSPTTRKLWLHRKGAAPSNQGLVVIPGSRGSLSYLVQPIEPRLGSGFSLAHGAGRKW</sequence>
<feature type="compositionally biased region" description="Basic and acidic residues" evidence="11">
    <location>
        <begin position="381"/>
        <end position="406"/>
    </location>
</feature>
<accession>A0A7S3LNK0</accession>
<dbReference type="InterPro" id="IPR001233">
    <property type="entry name" value="RtcB"/>
</dbReference>
<keyword evidence="4 9" id="KW-0547">Nucleotide-binding</keyword>
<feature type="binding site" evidence="10">
    <location>
        <position position="177"/>
    </location>
    <ligand>
        <name>Mn(2+)</name>
        <dbReference type="ChEBI" id="CHEBI:29035"/>
        <label>1</label>
    </ligand>
</feature>
<evidence type="ECO:0000256" key="2">
    <source>
        <dbReference type="ARBA" id="ARBA00022598"/>
    </source>
</evidence>
<dbReference type="GO" id="GO:0170057">
    <property type="term" value="F:RNA ligase (GTP) activity"/>
    <property type="evidence" value="ECO:0007669"/>
    <property type="project" value="UniProtKB-EC"/>
</dbReference>
<evidence type="ECO:0000256" key="4">
    <source>
        <dbReference type="ARBA" id="ARBA00022741"/>
    </source>
</evidence>
<feature type="binding site" evidence="10">
    <location>
        <position position="293"/>
    </location>
    <ligand>
        <name>Mn(2+)</name>
        <dbReference type="ChEBI" id="CHEBI:29035"/>
        <label>2</label>
    </ligand>
</feature>
<evidence type="ECO:0000313" key="12">
    <source>
        <dbReference type="EMBL" id="CAE0435977.1"/>
    </source>
</evidence>
<dbReference type="PANTHER" id="PTHR11118">
    <property type="entry name" value="RNA-SPLICING LIGASE RTCB HOMOLOG"/>
    <property type="match status" value="1"/>
</dbReference>
<feature type="binding site" evidence="9">
    <location>
        <begin position="457"/>
        <end position="460"/>
    </location>
    <ligand>
        <name>GMP</name>
        <dbReference type="ChEBI" id="CHEBI:58115"/>
    </ligand>
</feature>
<keyword evidence="3 10" id="KW-0479">Metal-binding</keyword>
<reference evidence="12" key="1">
    <citation type="submission" date="2021-01" db="EMBL/GenBank/DDBJ databases">
        <authorList>
            <person name="Corre E."/>
            <person name="Pelletier E."/>
            <person name="Niang G."/>
            <person name="Scheremetjew M."/>
            <person name="Finn R."/>
            <person name="Kale V."/>
            <person name="Holt S."/>
            <person name="Cochrane G."/>
            <person name="Meng A."/>
            <person name="Brown T."/>
            <person name="Cohen L."/>
        </authorList>
    </citation>
    <scope>NUCLEOTIDE SEQUENCE</scope>
    <source>
        <strain evidence="12">GSBS06</strain>
    </source>
</reference>
<feature type="region of interest" description="Disordered" evidence="11">
    <location>
        <begin position="379"/>
        <end position="410"/>
    </location>
</feature>
<evidence type="ECO:0000256" key="1">
    <source>
        <dbReference type="ARBA" id="ARBA00012726"/>
    </source>
</evidence>
<evidence type="ECO:0000256" key="6">
    <source>
        <dbReference type="ARBA" id="ARBA00023211"/>
    </source>
</evidence>
<dbReference type="Gene3D" id="3.90.1860.10">
    <property type="entry name" value="tRNA-splicing ligase RtcB"/>
    <property type="match status" value="1"/>
</dbReference>
<keyword evidence="6 10" id="KW-0464">Manganese</keyword>
<dbReference type="AlphaFoldDB" id="A0A7S3LNK0"/>
<dbReference type="GO" id="GO:0005525">
    <property type="term" value="F:GTP binding"/>
    <property type="evidence" value="ECO:0007669"/>
    <property type="project" value="UniProtKB-KW"/>
</dbReference>
<dbReference type="GO" id="GO:0006396">
    <property type="term" value="P:RNA processing"/>
    <property type="evidence" value="ECO:0007669"/>
    <property type="project" value="InterPro"/>
</dbReference>
<feature type="binding site" evidence="10">
    <location>
        <position position="261"/>
    </location>
    <ligand>
        <name>Mn(2+)</name>
        <dbReference type="ChEBI" id="CHEBI:29035"/>
        <label>1</label>
    </ligand>
</feature>
<evidence type="ECO:0000256" key="5">
    <source>
        <dbReference type="ARBA" id="ARBA00023134"/>
    </source>
</evidence>
<dbReference type="Pfam" id="PF01139">
    <property type="entry name" value="RtcB"/>
    <property type="match status" value="2"/>
</dbReference>
<feature type="binding site" evidence="9">
    <location>
        <begin position="260"/>
        <end position="264"/>
    </location>
    <ligand>
        <name>GMP</name>
        <dbReference type="ChEBI" id="CHEBI:58115"/>
    </ligand>
</feature>
<proteinExistence type="predicted"/>
<dbReference type="InterPro" id="IPR036025">
    <property type="entry name" value="RtcB-like_sf"/>
</dbReference>
<keyword evidence="5 9" id="KW-0342">GTP-binding</keyword>
<evidence type="ECO:0000256" key="3">
    <source>
        <dbReference type="ARBA" id="ARBA00022723"/>
    </source>
</evidence>
<dbReference type="GO" id="GO:0046872">
    <property type="term" value="F:metal ion binding"/>
    <property type="evidence" value="ECO:0007669"/>
    <property type="project" value="UniProtKB-KW"/>
</dbReference>
<gene>
    <name evidence="12" type="ORF">ASTO00021_LOCUS6249</name>
</gene>
<name>A0A7S3LNK0_9STRA</name>
<protein>
    <recommendedName>
        <fullName evidence="1">3'-phosphate/5'-hydroxy nucleic acid ligase</fullName>
        <ecNumber evidence="1">6.5.1.8</ecNumber>
    </recommendedName>
</protein>
<evidence type="ECO:0000256" key="10">
    <source>
        <dbReference type="PIRSR" id="PIRSR601233-3"/>
    </source>
</evidence>
<dbReference type="GO" id="GO:0003972">
    <property type="term" value="F:RNA ligase (ATP) activity"/>
    <property type="evidence" value="ECO:0007669"/>
    <property type="project" value="TreeGrafter"/>
</dbReference>
<evidence type="ECO:0000256" key="9">
    <source>
        <dbReference type="PIRSR" id="PIRSR601233-2"/>
    </source>
</evidence>
<comment type="catalytic activity">
    <reaction evidence="7">
        <text>a 3'-end 3'-phospho-ribonucleotide-RNA + a 5'-end dephospho-ribonucleoside-RNA + GTP = a ribonucleotidyl-ribonucleotide-RNA + GMP + diphosphate</text>
        <dbReference type="Rhea" id="RHEA:68076"/>
        <dbReference type="Rhea" id="RHEA-COMP:10463"/>
        <dbReference type="Rhea" id="RHEA-COMP:13936"/>
        <dbReference type="Rhea" id="RHEA-COMP:17355"/>
        <dbReference type="ChEBI" id="CHEBI:33019"/>
        <dbReference type="ChEBI" id="CHEBI:37565"/>
        <dbReference type="ChEBI" id="CHEBI:58115"/>
        <dbReference type="ChEBI" id="CHEBI:83062"/>
        <dbReference type="ChEBI" id="CHEBI:138284"/>
        <dbReference type="ChEBI" id="CHEBI:173118"/>
        <dbReference type="EC" id="6.5.1.8"/>
    </reaction>
</comment>